<comment type="function">
    <text evidence="11">Component of the general transcription and DNA repair factor IIH (TFIIH) core complex, which is involved in general and transcription-coupled nucleotide excision repair (NER) of damaged DNA and, when complexed to CAK, in RNA transcription by RNA polymerase II. In NER, TFIIH acts by opening DNA around the lesion to allow the excision of the damaged oligonucleotide and its replacement by a new DNA fragment. In transcription, TFIIH has an essential role in transcription initiation. When the pre-initiation complex (PIC) has been established, TFIIH is required for promoter opening and promoter escape. Phosphorylation of the C-terminal tail (CTD) of the largest subunit of RNA polymerase II by the kinase module CAK controls the initiation of transcription.</text>
</comment>
<dbReference type="GO" id="GO:0008270">
    <property type="term" value="F:zinc ion binding"/>
    <property type="evidence" value="ECO:0007669"/>
    <property type="project" value="UniProtKB-KW"/>
</dbReference>
<keyword evidence="8 11" id="KW-0804">Transcription</keyword>
<comment type="subunit">
    <text evidence="11">Component of the 7-subunit TFIIH core complex composed of XPB, XPD, TFB1/GTF2H1, GTF2H2/P44, TFB4/GTF2H3, TFB2/GTF2H4 and TFB5/GTF2H5, which is active in NER. The core complex associates with the 3-subunit CDK-activating kinase (CAK) module composed of CYCH1/cyclin H1, CDKD and MAT1/At4g30820 to form the 10-subunit holoenzyme (holo-TFIIH) active in transcription.</text>
</comment>
<evidence type="ECO:0000313" key="13">
    <source>
        <dbReference type="Proteomes" id="UP001190700"/>
    </source>
</evidence>
<accession>A0AAE0FWX5</accession>
<evidence type="ECO:0000256" key="6">
    <source>
        <dbReference type="ARBA" id="ARBA00022833"/>
    </source>
</evidence>
<evidence type="ECO:0000256" key="5">
    <source>
        <dbReference type="ARBA" id="ARBA00022771"/>
    </source>
</evidence>
<comment type="caution">
    <text evidence="12">The sequence shown here is derived from an EMBL/GenBank/DDBJ whole genome shotgun (WGS) entry which is preliminary data.</text>
</comment>
<comment type="similarity">
    <text evidence="2 11">Belongs to the TFB4 family.</text>
</comment>
<keyword evidence="10 11" id="KW-0539">Nucleus</keyword>
<dbReference type="PANTHER" id="PTHR12831:SF0">
    <property type="entry name" value="GENERAL TRANSCRIPTION FACTOR IIH SUBUNIT 3"/>
    <property type="match status" value="1"/>
</dbReference>
<keyword evidence="7 11" id="KW-0805">Transcription regulation</keyword>
<dbReference type="Gene3D" id="3.40.50.410">
    <property type="entry name" value="von Willebrand factor, type A domain"/>
    <property type="match status" value="1"/>
</dbReference>
<evidence type="ECO:0000256" key="9">
    <source>
        <dbReference type="ARBA" id="ARBA00023204"/>
    </source>
</evidence>
<keyword evidence="3 11" id="KW-0479">Metal-binding</keyword>
<evidence type="ECO:0000256" key="11">
    <source>
        <dbReference type="RuleBase" id="RU368090"/>
    </source>
</evidence>
<gene>
    <name evidence="12" type="ORF">CYMTET_23913</name>
</gene>
<keyword evidence="5 11" id="KW-0863">Zinc-finger</keyword>
<dbReference type="PANTHER" id="PTHR12831">
    <property type="entry name" value="TRANSCRIPTION INITIATION FACTOR IIH TFIIH , POLYPEPTIDE 3-RELATED"/>
    <property type="match status" value="1"/>
</dbReference>
<dbReference type="InterPro" id="IPR004600">
    <property type="entry name" value="TFIIH_Tfb4/GTF2H3"/>
</dbReference>
<name>A0AAE0FWX5_9CHLO</name>
<dbReference type="GO" id="GO:0006289">
    <property type="term" value="P:nucleotide-excision repair"/>
    <property type="evidence" value="ECO:0007669"/>
    <property type="project" value="UniProtKB-UniRule"/>
</dbReference>
<dbReference type="GO" id="GO:0000439">
    <property type="term" value="C:transcription factor TFIIH core complex"/>
    <property type="evidence" value="ECO:0007669"/>
    <property type="project" value="UniProtKB-UniRule"/>
</dbReference>
<dbReference type="Pfam" id="PF03850">
    <property type="entry name" value="Tfb4"/>
    <property type="match status" value="1"/>
</dbReference>
<reference evidence="12 13" key="1">
    <citation type="journal article" date="2015" name="Genome Biol. Evol.">
        <title>Comparative Genomics of a Bacterivorous Green Alga Reveals Evolutionary Causalities and Consequences of Phago-Mixotrophic Mode of Nutrition.</title>
        <authorList>
            <person name="Burns J.A."/>
            <person name="Paasch A."/>
            <person name="Narechania A."/>
            <person name="Kim E."/>
        </authorList>
    </citation>
    <scope>NUCLEOTIDE SEQUENCE [LARGE SCALE GENOMIC DNA]</scope>
    <source>
        <strain evidence="12 13">PLY_AMNH</strain>
    </source>
</reference>
<evidence type="ECO:0000256" key="8">
    <source>
        <dbReference type="ARBA" id="ARBA00023163"/>
    </source>
</evidence>
<dbReference type="EMBL" id="LGRX02012352">
    <property type="protein sequence ID" value="KAK3267532.1"/>
    <property type="molecule type" value="Genomic_DNA"/>
</dbReference>
<organism evidence="12 13">
    <name type="scientific">Cymbomonas tetramitiformis</name>
    <dbReference type="NCBI Taxonomy" id="36881"/>
    <lineage>
        <taxon>Eukaryota</taxon>
        <taxon>Viridiplantae</taxon>
        <taxon>Chlorophyta</taxon>
        <taxon>Pyramimonadophyceae</taxon>
        <taxon>Pyramimonadales</taxon>
        <taxon>Pyramimonadaceae</taxon>
        <taxon>Cymbomonas</taxon>
    </lineage>
</organism>
<dbReference type="GO" id="GO:0006355">
    <property type="term" value="P:regulation of DNA-templated transcription"/>
    <property type="evidence" value="ECO:0007669"/>
    <property type="project" value="InterPro"/>
</dbReference>
<protein>
    <recommendedName>
        <fullName evidence="11">General transcription and DNA repair factor IIH subunit TFB4</fullName>
    </recommendedName>
    <alternativeName>
        <fullName evidence="11">RNA polymerase II transcription factor B subunit 4</fullName>
    </alternativeName>
</protein>
<comment type="subcellular location">
    <subcellularLocation>
        <location evidence="1 11">Nucleus</location>
    </subcellularLocation>
</comment>
<keyword evidence="9 11" id="KW-0234">DNA repair</keyword>
<dbReference type="InterPro" id="IPR036465">
    <property type="entry name" value="vWFA_dom_sf"/>
</dbReference>
<proteinExistence type="inferred from homology"/>
<dbReference type="Proteomes" id="UP001190700">
    <property type="component" value="Unassembled WGS sequence"/>
</dbReference>
<dbReference type="GO" id="GO:0005675">
    <property type="term" value="C:transcription factor TFIIH holo complex"/>
    <property type="evidence" value="ECO:0007669"/>
    <property type="project" value="UniProtKB-UniRule"/>
</dbReference>
<evidence type="ECO:0000256" key="2">
    <source>
        <dbReference type="ARBA" id="ARBA00005273"/>
    </source>
</evidence>
<evidence type="ECO:0000313" key="12">
    <source>
        <dbReference type="EMBL" id="KAK3267532.1"/>
    </source>
</evidence>
<evidence type="ECO:0000256" key="4">
    <source>
        <dbReference type="ARBA" id="ARBA00022763"/>
    </source>
</evidence>
<evidence type="ECO:0000256" key="1">
    <source>
        <dbReference type="ARBA" id="ARBA00004123"/>
    </source>
</evidence>
<dbReference type="AlphaFoldDB" id="A0AAE0FWX5"/>
<evidence type="ECO:0000256" key="7">
    <source>
        <dbReference type="ARBA" id="ARBA00023015"/>
    </source>
</evidence>
<sequence length="268" mass="29047">MGARSASSLGISKFCEQVVVFVNAYLMLHRRNRLACIGMHSGKCKVLYETPGFFQADAKQAFDPTLSEPIGAKLVRSIKQLAEEEHNGLPSEPVPVPLSAALSMALCQIQRARRGSSLQNLAPRILCLHGSPDPPAQYIAIMNTFFSAARNDVLVDSCLLGMQDSAFLQQAAHITGGCYLRPPRLDGLLQYLLSVFAVDRFSRQFMELPQSSGASENNAGAAEQPAAKSGMELLLEQQGAMMKLMMKQMETLATRVEVAEEAAAKAVS</sequence>
<evidence type="ECO:0000256" key="10">
    <source>
        <dbReference type="ARBA" id="ARBA00023242"/>
    </source>
</evidence>
<keyword evidence="6 11" id="KW-0862">Zinc</keyword>
<keyword evidence="13" id="KW-1185">Reference proteome</keyword>
<evidence type="ECO:0000256" key="3">
    <source>
        <dbReference type="ARBA" id="ARBA00022723"/>
    </source>
</evidence>
<keyword evidence="4 11" id="KW-0227">DNA damage</keyword>